<dbReference type="Proteomes" id="UP000704762">
    <property type="component" value="Unassembled WGS sequence"/>
</dbReference>
<dbReference type="PANTHER" id="PTHR11220">
    <property type="entry name" value="HEME-BINDING PROTEIN-RELATED"/>
    <property type="match status" value="1"/>
</dbReference>
<accession>A0ABS2RGU2</accession>
<dbReference type="EMBL" id="JAFBCF010000001">
    <property type="protein sequence ID" value="MBM7798224.1"/>
    <property type="molecule type" value="Genomic_DNA"/>
</dbReference>
<reference evidence="1 2" key="1">
    <citation type="submission" date="2021-01" db="EMBL/GenBank/DDBJ databases">
        <title>Sequencing the genomes of 1000 actinobacteria strains.</title>
        <authorList>
            <person name="Klenk H.-P."/>
        </authorList>
    </citation>
    <scope>NUCLEOTIDE SEQUENCE [LARGE SCALE GENOMIC DNA]</scope>
    <source>
        <strain evidence="1 2">DSM 18662</strain>
    </source>
</reference>
<dbReference type="Pfam" id="PF04832">
    <property type="entry name" value="SOUL"/>
    <property type="match status" value="2"/>
</dbReference>
<dbReference type="InterPro" id="IPR006917">
    <property type="entry name" value="SOUL_heme-bd"/>
</dbReference>
<evidence type="ECO:0000313" key="2">
    <source>
        <dbReference type="Proteomes" id="UP000704762"/>
    </source>
</evidence>
<keyword evidence="2" id="KW-1185">Reference proteome</keyword>
<dbReference type="Gene3D" id="3.20.80.10">
    <property type="entry name" value="Regulatory factor, effector binding domain"/>
    <property type="match status" value="1"/>
</dbReference>
<comment type="caution">
    <text evidence="1">The sequence shown here is derived from an EMBL/GenBank/DDBJ whole genome shotgun (WGS) entry which is preliminary data.</text>
</comment>
<dbReference type="InterPro" id="IPR011256">
    <property type="entry name" value="Reg_factor_effector_dom_sf"/>
</dbReference>
<name>A0ABS2RGU2_9ACTN</name>
<dbReference type="SUPFAM" id="SSF55136">
    <property type="entry name" value="Probable bacterial effector-binding domain"/>
    <property type="match status" value="1"/>
</dbReference>
<gene>
    <name evidence="1" type="ORF">JOE57_001145</name>
</gene>
<sequence length="196" mass="20938">MTEHQPYDVVAQHPGFELRRYPAHLVAETVINGTFEGAGNKAFGALAGYIGGRNRPGSKVAMTAPVTQEPAAEQVSAERIAMTAPVVQQNADLPGQYVVSFVMPAGSTEESLPEPLDPRVRLRTVGAELAAAHRFSGRWSKASYDAAAARLAEAVSAAGLTVAGPFRFARFNPPWTPWFLRRNEVVVPVSEGPADA</sequence>
<dbReference type="PANTHER" id="PTHR11220:SF58">
    <property type="entry name" value="SOUL HEME-BINDING FAMILY PROTEIN"/>
    <property type="match status" value="1"/>
</dbReference>
<organism evidence="1 2">
    <name type="scientific">Microlunatus panaciterrae</name>
    <dbReference type="NCBI Taxonomy" id="400768"/>
    <lineage>
        <taxon>Bacteria</taxon>
        <taxon>Bacillati</taxon>
        <taxon>Actinomycetota</taxon>
        <taxon>Actinomycetes</taxon>
        <taxon>Propionibacteriales</taxon>
        <taxon>Propionibacteriaceae</taxon>
        <taxon>Microlunatus</taxon>
    </lineage>
</organism>
<evidence type="ECO:0008006" key="3">
    <source>
        <dbReference type="Google" id="ProtNLM"/>
    </source>
</evidence>
<proteinExistence type="predicted"/>
<protein>
    <recommendedName>
        <fullName evidence="3">SOUL heme-binding protein</fullName>
    </recommendedName>
</protein>
<evidence type="ECO:0000313" key="1">
    <source>
        <dbReference type="EMBL" id="MBM7798224.1"/>
    </source>
</evidence>
<dbReference type="RefSeq" id="WP_204916798.1">
    <property type="nucleotide sequence ID" value="NZ_BAAAQP010000011.1"/>
</dbReference>